<feature type="binding site" evidence="13">
    <location>
        <position position="256"/>
    </location>
    <ligand>
        <name>sn-glycerol 3-phosphate</name>
        <dbReference type="ChEBI" id="CHEBI:57597"/>
    </ligand>
</feature>
<feature type="binding site" evidence="13">
    <location>
        <position position="191"/>
    </location>
    <ligand>
        <name>sn-glycerol 3-phosphate</name>
        <dbReference type="ChEBI" id="CHEBI:57597"/>
    </ligand>
</feature>
<keyword evidence="6 13" id="KW-0443">Lipid metabolism</keyword>
<evidence type="ECO:0000256" key="17">
    <source>
        <dbReference type="RuleBase" id="RU000437"/>
    </source>
</evidence>
<dbReference type="Gene3D" id="3.40.50.720">
    <property type="entry name" value="NAD(P)-binding Rossmann-like Domain"/>
    <property type="match status" value="1"/>
</dbReference>
<dbReference type="RefSeq" id="WP_072286566.1">
    <property type="nucleotide sequence ID" value="NZ_CP015455.1"/>
</dbReference>
<dbReference type="PANTHER" id="PTHR11728">
    <property type="entry name" value="GLYCEROL-3-PHOSPHATE DEHYDROGENASE"/>
    <property type="match status" value="1"/>
</dbReference>
<keyword evidence="7 13" id="KW-0594">Phospholipid biosynthesis</keyword>
<dbReference type="NCBIfam" id="NF000942">
    <property type="entry name" value="PRK00094.1-4"/>
    <property type="match status" value="1"/>
</dbReference>
<dbReference type="InterPro" id="IPR013328">
    <property type="entry name" value="6PGD_dom2"/>
</dbReference>
<evidence type="ECO:0000256" key="7">
    <source>
        <dbReference type="ARBA" id="ARBA00023209"/>
    </source>
</evidence>
<feature type="binding site" evidence="13">
    <location>
        <position position="138"/>
    </location>
    <ligand>
        <name>sn-glycerol 3-phosphate</name>
        <dbReference type="ChEBI" id="CHEBI:57597"/>
    </ligand>
</feature>
<evidence type="ECO:0000256" key="9">
    <source>
        <dbReference type="ARBA" id="ARBA00052716"/>
    </source>
</evidence>
<dbReference type="PROSITE" id="PS00957">
    <property type="entry name" value="NAD_G3PDH"/>
    <property type="match status" value="1"/>
</dbReference>
<dbReference type="PRINTS" id="PR00077">
    <property type="entry name" value="GPDHDRGNASE"/>
</dbReference>
<keyword evidence="4 13" id="KW-0560">Oxidoreductase</keyword>
<evidence type="ECO:0000256" key="6">
    <source>
        <dbReference type="ARBA" id="ARBA00023098"/>
    </source>
</evidence>
<feature type="binding site" evidence="15">
    <location>
        <position position="105"/>
    </location>
    <ligand>
        <name>substrate</name>
    </ligand>
</feature>
<evidence type="ECO:0000256" key="16">
    <source>
        <dbReference type="PIRSR" id="PIRSR000114-3"/>
    </source>
</evidence>
<dbReference type="Gene3D" id="1.10.1040.10">
    <property type="entry name" value="N-(1-d-carboxylethyl)-l-norvaline Dehydrogenase, domain 2"/>
    <property type="match status" value="1"/>
</dbReference>
<dbReference type="EC" id="1.1.1.94" evidence="10 13"/>
<dbReference type="GO" id="GO:0051287">
    <property type="term" value="F:NAD binding"/>
    <property type="evidence" value="ECO:0007669"/>
    <property type="project" value="InterPro"/>
</dbReference>
<evidence type="ECO:0000313" key="20">
    <source>
        <dbReference type="EMBL" id="APG24724.1"/>
    </source>
</evidence>
<evidence type="ECO:0000256" key="5">
    <source>
        <dbReference type="ARBA" id="ARBA00023027"/>
    </source>
</evidence>
<evidence type="ECO:0000256" key="12">
    <source>
        <dbReference type="ARBA" id="ARBA00080511"/>
    </source>
</evidence>
<dbReference type="GO" id="GO:0005829">
    <property type="term" value="C:cytosol"/>
    <property type="evidence" value="ECO:0007669"/>
    <property type="project" value="TreeGrafter"/>
</dbReference>
<evidence type="ECO:0000256" key="3">
    <source>
        <dbReference type="ARBA" id="ARBA00022857"/>
    </source>
</evidence>
<evidence type="ECO:0000256" key="13">
    <source>
        <dbReference type="HAMAP-Rule" id="MF_00394"/>
    </source>
</evidence>
<feature type="binding site" evidence="13">
    <location>
        <position position="281"/>
    </location>
    <ligand>
        <name>NADPH</name>
        <dbReference type="ChEBI" id="CHEBI:57783"/>
    </ligand>
</feature>
<protein>
    <recommendedName>
        <fullName evidence="11 13">Glycerol-3-phosphate dehydrogenase [NAD(P)+]</fullName>
        <ecNumber evidence="10 13">1.1.1.94</ecNumber>
    </recommendedName>
    <alternativeName>
        <fullName evidence="13">NAD(P)(+)-dependent glycerol-3-phosphate dehydrogenase</fullName>
    </alternativeName>
    <alternativeName>
        <fullName evidence="12 13">NAD(P)H-dependent dihydroxyacetone-phosphate reductase</fullName>
    </alternativeName>
</protein>
<dbReference type="OrthoDB" id="9812273at2"/>
<dbReference type="SUPFAM" id="SSF51735">
    <property type="entry name" value="NAD(P)-binding Rossmann-fold domains"/>
    <property type="match status" value="1"/>
</dbReference>
<feature type="binding site" evidence="13">
    <location>
        <position position="105"/>
    </location>
    <ligand>
        <name>NADPH</name>
        <dbReference type="ChEBI" id="CHEBI:57783"/>
    </ligand>
</feature>
<feature type="binding site" evidence="13">
    <location>
        <position position="279"/>
    </location>
    <ligand>
        <name>NADPH</name>
        <dbReference type="ChEBI" id="CHEBI:57783"/>
    </ligand>
</feature>
<organism evidence="20 21">
    <name type="scientific">Syntrophotalea acetylenica</name>
    <name type="common">Pelobacter acetylenicus</name>
    <dbReference type="NCBI Taxonomy" id="29542"/>
    <lineage>
        <taxon>Bacteria</taxon>
        <taxon>Pseudomonadati</taxon>
        <taxon>Thermodesulfobacteriota</taxon>
        <taxon>Desulfuromonadia</taxon>
        <taxon>Desulfuromonadales</taxon>
        <taxon>Syntrophotaleaceae</taxon>
        <taxon>Syntrophotalea</taxon>
    </lineage>
</organism>
<name>A0A1L3GFJ0_SYNAC</name>
<evidence type="ECO:0000256" key="8">
    <source>
        <dbReference type="ARBA" id="ARBA00023264"/>
    </source>
</evidence>
<evidence type="ECO:0000256" key="11">
    <source>
        <dbReference type="ARBA" id="ARBA00069372"/>
    </source>
</evidence>
<keyword evidence="3 13" id="KW-0521">NADP</keyword>
<dbReference type="GO" id="GO:0008654">
    <property type="term" value="P:phospholipid biosynthetic process"/>
    <property type="evidence" value="ECO:0007669"/>
    <property type="project" value="UniProtKB-KW"/>
</dbReference>
<evidence type="ECO:0000256" key="10">
    <source>
        <dbReference type="ARBA" id="ARBA00066687"/>
    </source>
</evidence>
<evidence type="ECO:0000259" key="18">
    <source>
        <dbReference type="Pfam" id="PF01210"/>
    </source>
</evidence>
<comment type="similarity">
    <text evidence="1 13 17">Belongs to the NAD-dependent glycerol-3-phosphate dehydrogenase family.</text>
</comment>
<evidence type="ECO:0000256" key="15">
    <source>
        <dbReference type="PIRSR" id="PIRSR000114-2"/>
    </source>
</evidence>
<comment type="catalytic activity">
    <reaction evidence="9">
        <text>sn-glycerol 3-phosphate + NADP(+) = dihydroxyacetone phosphate + NADPH + H(+)</text>
        <dbReference type="Rhea" id="RHEA:11096"/>
        <dbReference type="ChEBI" id="CHEBI:15378"/>
        <dbReference type="ChEBI" id="CHEBI:57597"/>
        <dbReference type="ChEBI" id="CHEBI:57642"/>
        <dbReference type="ChEBI" id="CHEBI:57783"/>
        <dbReference type="ChEBI" id="CHEBI:58349"/>
        <dbReference type="EC" id="1.1.1.94"/>
    </reaction>
    <physiologicalReaction direction="right-to-left" evidence="9">
        <dbReference type="Rhea" id="RHEA:11098"/>
    </physiologicalReaction>
</comment>
<evidence type="ECO:0000313" key="21">
    <source>
        <dbReference type="Proteomes" id="UP000182264"/>
    </source>
</evidence>
<accession>A0A1L3GFJ0</accession>
<keyword evidence="13" id="KW-0963">Cytoplasm</keyword>
<feature type="binding site" evidence="13">
    <location>
        <position position="244"/>
    </location>
    <ligand>
        <name>sn-glycerol 3-phosphate</name>
        <dbReference type="ChEBI" id="CHEBI:57597"/>
    </ligand>
</feature>
<dbReference type="HAMAP" id="MF_00394">
    <property type="entry name" value="NAD_Glyc3P_dehydrog"/>
    <property type="match status" value="1"/>
</dbReference>
<feature type="binding site" evidence="13">
    <location>
        <position position="136"/>
    </location>
    <ligand>
        <name>sn-glycerol 3-phosphate</name>
        <dbReference type="ChEBI" id="CHEBI:57597"/>
    </ligand>
</feature>
<dbReference type="GO" id="GO:0046167">
    <property type="term" value="P:glycerol-3-phosphate biosynthetic process"/>
    <property type="evidence" value="ECO:0007669"/>
    <property type="project" value="UniProtKB-UniRule"/>
</dbReference>
<dbReference type="Proteomes" id="UP000182264">
    <property type="component" value="Chromosome"/>
</dbReference>
<dbReference type="InterPro" id="IPR036291">
    <property type="entry name" value="NAD(P)-bd_dom_sf"/>
</dbReference>
<feature type="binding site" evidence="13">
    <location>
        <position position="140"/>
    </location>
    <ligand>
        <name>NADPH</name>
        <dbReference type="ChEBI" id="CHEBI:57783"/>
    </ligand>
</feature>
<feature type="binding site" evidence="15">
    <location>
        <begin position="255"/>
        <end position="256"/>
    </location>
    <ligand>
        <name>substrate</name>
    </ligand>
</feature>
<reference evidence="20 21" key="1">
    <citation type="journal article" date="2017" name="Genome Announc.">
        <title>Complete Genome Sequences of Two Acetylene-Fermenting Pelobacter acetylenicus Strains.</title>
        <authorList>
            <person name="Sutton J.M."/>
            <person name="Baesman S.M."/>
            <person name="Fierst J.L."/>
            <person name="Poret-Peterson A.T."/>
            <person name="Oremland R.S."/>
            <person name="Dunlap D.S."/>
            <person name="Akob D.M."/>
        </authorList>
    </citation>
    <scope>NUCLEOTIDE SEQUENCE [LARGE SCALE GENOMIC DNA]</scope>
    <source>
        <strain evidence="20 21">DSM 3247</strain>
    </source>
</reference>
<dbReference type="NCBIfam" id="NF000940">
    <property type="entry name" value="PRK00094.1-2"/>
    <property type="match status" value="1"/>
</dbReference>
<keyword evidence="8 13" id="KW-1208">Phospholipid metabolism</keyword>
<dbReference type="GO" id="GO:0006650">
    <property type="term" value="P:glycerophospholipid metabolic process"/>
    <property type="evidence" value="ECO:0007669"/>
    <property type="project" value="UniProtKB-UniRule"/>
</dbReference>
<dbReference type="EMBL" id="CP015518">
    <property type="protein sequence ID" value="APG24724.1"/>
    <property type="molecule type" value="Genomic_DNA"/>
</dbReference>
<dbReference type="STRING" id="29542.A6070_00485"/>
<dbReference type="GO" id="GO:0141152">
    <property type="term" value="F:glycerol-3-phosphate dehydrogenase (NAD+) activity"/>
    <property type="evidence" value="ECO:0007669"/>
    <property type="project" value="RHEA"/>
</dbReference>
<dbReference type="FunFam" id="3.40.50.720:FF:000019">
    <property type="entry name" value="Glycerol-3-phosphate dehydrogenase [NAD(P)+]"/>
    <property type="match status" value="1"/>
</dbReference>
<feature type="binding site" evidence="13">
    <location>
        <position position="255"/>
    </location>
    <ligand>
        <name>NADPH</name>
        <dbReference type="ChEBI" id="CHEBI:57783"/>
    </ligand>
</feature>
<feature type="binding site" evidence="13">
    <location>
        <position position="11"/>
    </location>
    <ligand>
        <name>NADPH</name>
        <dbReference type="ChEBI" id="CHEBI:57783"/>
    </ligand>
</feature>
<comment type="function">
    <text evidence="13">Catalyzes the reduction of the glycolytic intermediate dihydroxyacetone phosphate (DHAP) to sn-glycerol 3-phosphate (G3P), the key precursor for phospholipid synthesis.</text>
</comment>
<dbReference type="InterPro" id="IPR006109">
    <property type="entry name" value="G3P_DH_NAD-dep_C"/>
</dbReference>
<proteinExistence type="inferred from homology"/>
<dbReference type="UniPathway" id="UPA00940"/>
<dbReference type="GO" id="GO:0046168">
    <property type="term" value="P:glycerol-3-phosphate catabolic process"/>
    <property type="evidence" value="ECO:0007669"/>
    <property type="project" value="InterPro"/>
</dbReference>
<dbReference type="InterPro" id="IPR008927">
    <property type="entry name" value="6-PGluconate_DH-like_C_sf"/>
</dbReference>
<dbReference type="GO" id="GO:0141153">
    <property type="term" value="F:glycerol-3-phosphate dehydrogenase (NADP+) activity"/>
    <property type="evidence" value="ECO:0007669"/>
    <property type="project" value="RHEA"/>
</dbReference>
<gene>
    <name evidence="13" type="primary">gpsA</name>
    <name evidence="20" type="ORF">A7E75_06550</name>
</gene>
<feature type="domain" description="Glycerol-3-phosphate dehydrogenase NAD-dependent N-terminal" evidence="18">
    <location>
        <begin position="2"/>
        <end position="160"/>
    </location>
</feature>
<dbReference type="PANTHER" id="PTHR11728:SF1">
    <property type="entry name" value="GLYCEROL-3-PHOSPHATE DEHYDROGENASE [NAD(+)] 2, CHLOROPLASTIC"/>
    <property type="match status" value="1"/>
</dbReference>
<feature type="binding site" evidence="13">
    <location>
        <position position="10"/>
    </location>
    <ligand>
        <name>NADPH</name>
        <dbReference type="ChEBI" id="CHEBI:57783"/>
    </ligand>
</feature>
<evidence type="ECO:0000256" key="14">
    <source>
        <dbReference type="PIRSR" id="PIRSR000114-1"/>
    </source>
</evidence>
<evidence type="ECO:0000256" key="2">
    <source>
        <dbReference type="ARBA" id="ARBA00022516"/>
    </source>
</evidence>
<feature type="domain" description="Glycerol-3-phosphate dehydrogenase NAD-dependent C-terminal" evidence="19">
    <location>
        <begin position="180"/>
        <end position="320"/>
    </location>
</feature>
<dbReference type="InterPro" id="IPR011128">
    <property type="entry name" value="G3P_DH_NAD-dep_N"/>
</dbReference>
<feature type="binding site" evidence="16">
    <location>
        <position position="140"/>
    </location>
    <ligand>
        <name>NAD(+)</name>
        <dbReference type="ChEBI" id="CHEBI:57540"/>
    </ligand>
</feature>
<dbReference type="GO" id="GO:0005975">
    <property type="term" value="P:carbohydrate metabolic process"/>
    <property type="evidence" value="ECO:0007669"/>
    <property type="project" value="InterPro"/>
</dbReference>
<keyword evidence="2 13" id="KW-0444">Lipid biosynthesis</keyword>
<feature type="binding site" evidence="13">
    <location>
        <position position="255"/>
    </location>
    <ligand>
        <name>sn-glycerol 3-phosphate</name>
        <dbReference type="ChEBI" id="CHEBI:57597"/>
    </ligand>
</feature>
<dbReference type="Pfam" id="PF01210">
    <property type="entry name" value="NAD_Gly3P_dh_N"/>
    <property type="match status" value="1"/>
</dbReference>
<comment type="subcellular location">
    <subcellularLocation>
        <location evidence="13">Cytoplasm</location>
    </subcellularLocation>
</comment>
<comment type="catalytic activity">
    <reaction evidence="13">
        <text>sn-glycerol 3-phosphate + NAD(+) = dihydroxyacetone phosphate + NADH + H(+)</text>
        <dbReference type="Rhea" id="RHEA:11092"/>
        <dbReference type="ChEBI" id="CHEBI:15378"/>
        <dbReference type="ChEBI" id="CHEBI:57540"/>
        <dbReference type="ChEBI" id="CHEBI:57597"/>
        <dbReference type="ChEBI" id="CHEBI:57642"/>
        <dbReference type="ChEBI" id="CHEBI:57945"/>
        <dbReference type="EC" id="1.1.1.94"/>
    </reaction>
</comment>
<comment type="pathway">
    <text evidence="13">Membrane lipid metabolism; glycerophospholipid metabolism.</text>
</comment>
<evidence type="ECO:0000256" key="4">
    <source>
        <dbReference type="ARBA" id="ARBA00023002"/>
    </source>
</evidence>
<dbReference type="Pfam" id="PF07479">
    <property type="entry name" value="NAD_Gly3P_dh_C"/>
    <property type="match status" value="1"/>
</dbReference>
<dbReference type="KEGG" id="pace:A6070_00485"/>
<dbReference type="InterPro" id="IPR006168">
    <property type="entry name" value="G3P_DH_NAD-dep"/>
</dbReference>
<dbReference type="AlphaFoldDB" id="A0A1L3GFJ0"/>
<dbReference type="PIRSF" id="PIRSF000114">
    <property type="entry name" value="Glycerol-3-P_dh"/>
    <property type="match status" value="1"/>
</dbReference>
<feature type="active site" description="Proton acceptor" evidence="13 14">
    <location>
        <position position="191"/>
    </location>
</feature>
<keyword evidence="5 13" id="KW-0520">NAD</keyword>
<evidence type="ECO:0000256" key="1">
    <source>
        <dbReference type="ARBA" id="ARBA00011009"/>
    </source>
</evidence>
<feature type="binding site" evidence="13">
    <location>
        <position position="105"/>
    </location>
    <ligand>
        <name>sn-glycerol 3-phosphate</name>
        <dbReference type="ChEBI" id="CHEBI:57597"/>
    </ligand>
</feature>
<feature type="binding site" evidence="16">
    <location>
        <begin position="7"/>
        <end position="12"/>
    </location>
    <ligand>
        <name>NAD(+)</name>
        <dbReference type="ChEBI" id="CHEBI:57540"/>
    </ligand>
</feature>
<comment type="caution">
    <text evidence="13">Lacks conserved residue(s) required for the propagation of feature annotation.</text>
</comment>
<sequence length="334" mass="36409">MKIGVIGAGSWGTTLADLLSKNGHTVTLWAYEEDLVKRMRANRKNDLFLPDFTLDEKLEFTSELPEVAGGKEMVVLVAPSQVMRAVVRQAEPYLADNTILVSAAKGIENDTLMPMSEVLREILPAHRLENTAFLSGPTFAREVAAEVPTALTVASNDERIARLVQTTFSCHYFRVYRSSDIVGVELGGALKNVIALAAGVSDGLGYGYNARAALITRGLVEMTRIGMAMGAREQTFMGLSGMGDLVLTCTGDLSRNRSVGLELGRGRKLDDILSGMKMVAEGVKTTLSAYQLAKKLSVETPIIEQMYLILFENKDPRAAVSDLMQRSLKAEMNR</sequence>
<dbReference type="FunFam" id="1.10.1040.10:FF:000001">
    <property type="entry name" value="Glycerol-3-phosphate dehydrogenase [NAD(P)+]"/>
    <property type="match status" value="1"/>
</dbReference>
<keyword evidence="13" id="KW-0547">Nucleotide-binding</keyword>
<evidence type="ECO:0000259" key="19">
    <source>
        <dbReference type="Pfam" id="PF07479"/>
    </source>
</evidence>
<feature type="binding site" evidence="13">
    <location>
        <position position="254"/>
    </location>
    <ligand>
        <name>sn-glycerol 3-phosphate</name>
        <dbReference type="ChEBI" id="CHEBI:57597"/>
    </ligand>
</feature>
<dbReference type="SUPFAM" id="SSF48179">
    <property type="entry name" value="6-phosphogluconate dehydrogenase C-terminal domain-like"/>
    <property type="match status" value="1"/>
</dbReference>
<feature type="binding site" evidence="16">
    <location>
        <position position="255"/>
    </location>
    <ligand>
        <name>NAD(+)</name>
        <dbReference type="ChEBI" id="CHEBI:57540"/>
    </ligand>
</feature>
<keyword evidence="21" id="KW-1185">Reference proteome</keyword>